<evidence type="ECO:0000313" key="2">
    <source>
        <dbReference type="EMBL" id="GMK56704.1"/>
    </source>
</evidence>
<evidence type="ECO:0000256" key="1">
    <source>
        <dbReference type="SAM" id="Coils"/>
    </source>
</evidence>
<dbReference type="EMBL" id="BTCM01000003">
    <property type="protein sequence ID" value="GMK56704.1"/>
    <property type="molecule type" value="Genomic_DNA"/>
</dbReference>
<comment type="caution">
    <text evidence="2">The sequence shown here is derived from an EMBL/GenBank/DDBJ whole genome shotgun (WGS) entry which is preliminary data.</text>
</comment>
<protein>
    <submittedName>
        <fullName evidence="2">Uncharacterized protein</fullName>
    </submittedName>
</protein>
<evidence type="ECO:0000313" key="3">
    <source>
        <dbReference type="Proteomes" id="UP001222932"/>
    </source>
</evidence>
<reference evidence="2" key="1">
    <citation type="journal article" date="2023" name="BMC Genomics">
        <title>Chromosome-level genome assemblies of Cutaneotrichosporon spp. (Trichosporonales, Basidiomycota) reveal imbalanced evolution between nucleotide sequences and chromosome synteny.</title>
        <authorList>
            <person name="Kobayashi Y."/>
            <person name="Kayamori A."/>
            <person name="Aoki K."/>
            <person name="Shiwa Y."/>
            <person name="Matsutani M."/>
            <person name="Fujita N."/>
            <person name="Sugita T."/>
            <person name="Iwasaki W."/>
            <person name="Tanaka N."/>
            <person name="Takashima M."/>
        </authorList>
    </citation>
    <scope>NUCLEOTIDE SEQUENCE</scope>
    <source>
        <strain evidence="2">HIS016</strain>
    </source>
</reference>
<gene>
    <name evidence="2" type="ORF">CspeluHIS016_0305440</name>
</gene>
<keyword evidence="3" id="KW-1185">Reference proteome</keyword>
<keyword evidence="1" id="KW-0175">Coiled coil</keyword>
<dbReference type="AlphaFoldDB" id="A0AAD3TUE2"/>
<sequence>MDTNDFTEQAAPHAQDDYPKFYTTTVPVTVPLPNVPTPAAPLAPMPKPAPCKRPWYHHIERPHPLLWIALALSCLAIILGIPKGTLPTVTGRHKELRTQELLVQERLTLITQLSAFLPPPLAALFSIPDVNPAGLDMVRLSRGLQLWHTQGRDGTWWNLEDLGAGAQVVRAQGERDREVWVLRTGEGDTPLLAALTNSLLARERLYAQLDAARSGPCEPCQSTITATVAGRAAAGVGASKDEKWDKWEEEQRRLRQRTDELEEREQDVIRREMWVVDTMRKLSDKSHNSASAMEVEDRVVERLKAYQRQIKAEL</sequence>
<name>A0AAD3TUE2_9TREE</name>
<reference evidence="2" key="2">
    <citation type="submission" date="2023-06" db="EMBL/GenBank/DDBJ databases">
        <authorList>
            <person name="Kobayashi Y."/>
            <person name="Kayamori A."/>
            <person name="Aoki K."/>
            <person name="Shiwa Y."/>
            <person name="Fujita N."/>
            <person name="Sugita T."/>
            <person name="Iwasaki W."/>
            <person name="Tanaka N."/>
            <person name="Takashima M."/>
        </authorList>
    </citation>
    <scope>NUCLEOTIDE SEQUENCE</scope>
    <source>
        <strain evidence="2">HIS016</strain>
    </source>
</reference>
<feature type="coiled-coil region" evidence="1">
    <location>
        <begin position="244"/>
        <end position="271"/>
    </location>
</feature>
<accession>A0AAD3TUE2</accession>
<organism evidence="2 3">
    <name type="scientific">Cutaneotrichosporon spelunceum</name>
    <dbReference type="NCBI Taxonomy" id="1672016"/>
    <lineage>
        <taxon>Eukaryota</taxon>
        <taxon>Fungi</taxon>
        <taxon>Dikarya</taxon>
        <taxon>Basidiomycota</taxon>
        <taxon>Agaricomycotina</taxon>
        <taxon>Tremellomycetes</taxon>
        <taxon>Trichosporonales</taxon>
        <taxon>Trichosporonaceae</taxon>
        <taxon>Cutaneotrichosporon</taxon>
    </lineage>
</organism>
<dbReference type="Proteomes" id="UP001222932">
    <property type="component" value="Unassembled WGS sequence"/>
</dbReference>
<proteinExistence type="predicted"/>